<name>A0A135LSY1_PENPA</name>
<dbReference type="AlphaFoldDB" id="A0A135LSY1"/>
<keyword evidence="2" id="KW-1185">Reference proteome</keyword>
<evidence type="ECO:0000313" key="1">
    <source>
        <dbReference type="EMBL" id="KXG52084.1"/>
    </source>
</evidence>
<organism evidence="1 2">
    <name type="scientific">Penicillium patulum</name>
    <name type="common">Penicillium griseofulvum</name>
    <dbReference type="NCBI Taxonomy" id="5078"/>
    <lineage>
        <taxon>Eukaryota</taxon>
        <taxon>Fungi</taxon>
        <taxon>Dikarya</taxon>
        <taxon>Ascomycota</taxon>
        <taxon>Pezizomycotina</taxon>
        <taxon>Eurotiomycetes</taxon>
        <taxon>Eurotiomycetidae</taxon>
        <taxon>Eurotiales</taxon>
        <taxon>Aspergillaceae</taxon>
        <taxon>Penicillium</taxon>
    </lineage>
</organism>
<dbReference type="Proteomes" id="UP000070168">
    <property type="component" value="Unassembled WGS sequence"/>
</dbReference>
<dbReference type="EMBL" id="LHQR01000027">
    <property type="protein sequence ID" value="KXG52084.1"/>
    <property type="molecule type" value="Genomic_DNA"/>
</dbReference>
<dbReference type="GeneID" id="63711382"/>
<evidence type="ECO:0000313" key="2">
    <source>
        <dbReference type="Proteomes" id="UP000070168"/>
    </source>
</evidence>
<sequence>MSTTDEKLSDQNPSIWHIYHKGDRHISITPFINPKKEFGFNKKKHEKPAGDQDEESNYFIHHPTLIFHNPPRTLRRGNKNGTPICLIKCGTFWRNWTIQLGDLKDVIDPRGVVKWECRSNTNNTLNDDRALKGYKVRSWRVWGESGKEYHRLVNLRRKEMEFAERENMQVVHDTPKIKITEDGKQGLDSRTEYPSSPYSATPHPALAEEAVRLSWRSPVSLSPRRYTFEYANIKFSWEGTRDVHSTRRAKWIMPFSHLMLIARLPENESEDILVGQYTASFASCKYGELWVFDSAVAQLLDGHSSDVRETRLYELIITTAMCMIIGERGKRNTLLALLALLAEGGGAS</sequence>
<accession>A0A135LSY1</accession>
<dbReference type="RefSeq" id="XP_040650620.1">
    <property type="nucleotide sequence ID" value="XM_040796082.1"/>
</dbReference>
<reference evidence="1 2" key="1">
    <citation type="journal article" date="2016" name="BMC Genomics">
        <title>Genome sequencing and secondary metabolism of the postharvest pathogen Penicillium griseofulvum.</title>
        <authorList>
            <person name="Banani H."/>
            <person name="Marcet-Houben M."/>
            <person name="Ballester A.R."/>
            <person name="Abbruscato P."/>
            <person name="Gonzalez-Candelas L."/>
            <person name="Gabaldon T."/>
            <person name="Spadaro D."/>
        </authorList>
    </citation>
    <scope>NUCLEOTIDE SEQUENCE [LARGE SCALE GENOMIC DNA]</scope>
    <source>
        <strain evidence="1 2">PG3</strain>
    </source>
</reference>
<dbReference type="OrthoDB" id="3924768at2759"/>
<protein>
    <submittedName>
        <fullName evidence="1">Uncharacterized protein</fullName>
    </submittedName>
</protein>
<dbReference type="OMA" id="WRVWGES"/>
<proteinExistence type="predicted"/>
<gene>
    <name evidence="1" type="ORF">PGRI_083680</name>
</gene>
<comment type="caution">
    <text evidence="1">The sequence shown here is derived from an EMBL/GenBank/DDBJ whole genome shotgun (WGS) entry which is preliminary data.</text>
</comment>